<dbReference type="Proteomes" id="UP000199417">
    <property type="component" value="Unassembled WGS sequence"/>
</dbReference>
<reference evidence="1 2" key="1">
    <citation type="submission" date="2016-10" db="EMBL/GenBank/DDBJ databases">
        <authorList>
            <person name="de Groot N.N."/>
        </authorList>
    </citation>
    <scope>NUCLEOTIDE SEQUENCE [LARGE SCALE GENOMIC DNA]</scope>
    <source>
        <strain evidence="1 2">JCM 11308</strain>
    </source>
</reference>
<proteinExistence type="predicted"/>
<protein>
    <submittedName>
        <fullName evidence="1">Uncharacterized protein</fullName>
    </submittedName>
</protein>
<organism evidence="1 2">
    <name type="scientific">Rhodococcus tukisamuensis</name>
    <dbReference type="NCBI Taxonomy" id="168276"/>
    <lineage>
        <taxon>Bacteria</taxon>
        <taxon>Bacillati</taxon>
        <taxon>Actinomycetota</taxon>
        <taxon>Actinomycetes</taxon>
        <taxon>Mycobacteriales</taxon>
        <taxon>Nocardiaceae</taxon>
        <taxon>Rhodococcus</taxon>
    </lineage>
</organism>
<dbReference type="AlphaFoldDB" id="A0A1G7B1U1"/>
<dbReference type="EMBL" id="FNAB01000012">
    <property type="protein sequence ID" value="SDE20890.1"/>
    <property type="molecule type" value="Genomic_DNA"/>
</dbReference>
<evidence type="ECO:0000313" key="1">
    <source>
        <dbReference type="EMBL" id="SDE20890.1"/>
    </source>
</evidence>
<name>A0A1G7B1U1_9NOCA</name>
<accession>A0A1G7B1U1</accession>
<keyword evidence="2" id="KW-1185">Reference proteome</keyword>
<gene>
    <name evidence="1" type="ORF">SAMN05444580_11230</name>
</gene>
<sequence length="36" mass="3955">MTRYAEDLTVSEVIELDDRGRGLVTTTSELRGGGWA</sequence>
<evidence type="ECO:0000313" key="2">
    <source>
        <dbReference type="Proteomes" id="UP000199417"/>
    </source>
</evidence>